<dbReference type="Proteomes" id="UP001596380">
    <property type="component" value="Unassembled WGS sequence"/>
</dbReference>
<protein>
    <submittedName>
        <fullName evidence="2">Uncharacterized protein</fullName>
    </submittedName>
</protein>
<feature type="region of interest" description="Disordered" evidence="1">
    <location>
        <begin position="1"/>
        <end position="36"/>
    </location>
</feature>
<organism evidence="2 3">
    <name type="scientific">Actinomadura yumaensis</name>
    <dbReference type="NCBI Taxonomy" id="111807"/>
    <lineage>
        <taxon>Bacteria</taxon>
        <taxon>Bacillati</taxon>
        <taxon>Actinomycetota</taxon>
        <taxon>Actinomycetes</taxon>
        <taxon>Streptosporangiales</taxon>
        <taxon>Thermomonosporaceae</taxon>
        <taxon>Actinomadura</taxon>
    </lineage>
</organism>
<evidence type="ECO:0000313" key="3">
    <source>
        <dbReference type="Proteomes" id="UP001596380"/>
    </source>
</evidence>
<feature type="region of interest" description="Disordered" evidence="1">
    <location>
        <begin position="126"/>
        <end position="153"/>
    </location>
</feature>
<keyword evidence="3" id="KW-1185">Reference proteome</keyword>
<gene>
    <name evidence="2" type="ORF">ACFQKB_35230</name>
</gene>
<proteinExistence type="predicted"/>
<accession>A0ABW2CWM9</accession>
<evidence type="ECO:0000313" key="2">
    <source>
        <dbReference type="EMBL" id="MFC6885053.1"/>
    </source>
</evidence>
<evidence type="ECO:0000256" key="1">
    <source>
        <dbReference type="SAM" id="MobiDB-lite"/>
    </source>
</evidence>
<dbReference type="EMBL" id="JBHSXS010000033">
    <property type="protein sequence ID" value="MFC6885053.1"/>
    <property type="molecule type" value="Genomic_DNA"/>
</dbReference>
<name>A0ABW2CWM9_9ACTN</name>
<comment type="caution">
    <text evidence="2">The sequence shown here is derived from an EMBL/GenBank/DDBJ whole genome shotgun (WGS) entry which is preliminary data.</text>
</comment>
<sequence>MNASYPIVPSGSGTPQTRRDAGLARSQPASPPVHAAGEMGLGGARLRQECWNSLGERTRARLHEHAGDVIEWYAREDESSGDGRCYAVLFGDRGLSIAEPRVSTDHRPVYAVSAFLFDPSSLRHVQIDHRPPPRAPRAPRSSAPSNGPAEPVKDIGLTAAARGVVGNLPPRAQELLQTPFLTGQQLLRCSWAYEGFEHRLDMFMFYLAGPRDVTVAAGTKVVPAGHTDATAHWALTCYRASVVKRIGK</sequence>
<dbReference type="RefSeq" id="WP_160823434.1">
    <property type="nucleotide sequence ID" value="NZ_JBHSXE010000001.1"/>
</dbReference>
<reference evidence="3" key="1">
    <citation type="journal article" date="2019" name="Int. J. Syst. Evol. Microbiol.">
        <title>The Global Catalogue of Microorganisms (GCM) 10K type strain sequencing project: providing services to taxonomists for standard genome sequencing and annotation.</title>
        <authorList>
            <consortium name="The Broad Institute Genomics Platform"/>
            <consortium name="The Broad Institute Genome Sequencing Center for Infectious Disease"/>
            <person name="Wu L."/>
            <person name="Ma J."/>
        </authorList>
    </citation>
    <scope>NUCLEOTIDE SEQUENCE [LARGE SCALE GENOMIC DNA]</scope>
    <source>
        <strain evidence="3">JCM 3369</strain>
    </source>
</reference>